<dbReference type="GO" id="GO:0005737">
    <property type="term" value="C:cytoplasm"/>
    <property type="evidence" value="ECO:0007669"/>
    <property type="project" value="TreeGrafter"/>
</dbReference>
<dbReference type="InterPro" id="IPR001436">
    <property type="entry name" value="Alpha-crystallin/sHSP_animal"/>
</dbReference>
<dbReference type="GO" id="GO:0009408">
    <property type="term" value="P:response to heat"/>
    <property type="evidence" value="ECO:0007669"/>
    <property type="project" value="TreeGrafter"/>
</dbReference>
<keyword evidence="4" id="KW-0175">Coiled coil</keyword>
<dbReference type="GO" id="GO:0051082">
    <property type="term" value="F:unfolded protein binding"/>
    <property type="evidence" value="ECO:0007669"/>
    <property type="project" value="TreeGrafter"/>
</dbReference>
<feature type="domain" description="SHSP" evidence="6">
    <location>
        <begin position="175"/>
        <end position="287"/>
    </location>
</feature>
<dbReference type="GO" id="GO:0005634">
    <property type="term" value="C:nucleus"/>
    <property type="evidence" value="ECO:0007669"/>
    <property type="project" value="TreeGrafter"/>
</dbReference>
<dbReference type="InterPro" id="IPR002068">
    <property type="entry name" value="A-crystallin/Hsp20_dom"/>
</dbReference>
<evidence type="ECO:0000256" key="4">
    <source>
        <dbReference type="SAM" id="Coils"/>
    </source>
</evidence>
<dbReference type="PROSITE" id="PS01031">
    <property type="entry name" value="SHSP"/>
    <property type="match status" value="1"/>
</dbReference>
<evidence type="ECO:0000259" key="6">
    <source>
        <dbReference type="PROSITE" id="PS01031"/>
    </source>
</evidence>
<evidence type="ECO:0000313" key="7">
    <source>
        <dbReference type="EMBL" id="KAF3840457.1"/>
    </source>
</evidence>
<evidence type="ECO:0000256" key="3">
    <source>
        <dbReference type="RuleBase" id="RU003616"/>
    </source>
</evidence>
<comment type="caution">
    <text evidence="7">The sequence shown here is derived from an EMBL/GenBank/DDBJ whole genome shotgun (WGS) entry which is preliminary data.</text>
</comment>
<dbReference type="PANTHER" id="PTHR45640">
    <property type="entry name" value="HEAT SHOCK PROTEIN HSP-12.2-RELATED"/>
    <property type="match status" value="1"/>
</dbReference>
<dbReference type="PANTHER" id="PTHR45640:SF2">
    <property type="entry name" value="HEAT SHOCK PROTEIN BETA-11-RELATED"/>
    <property type="match status" value="1"/>
</dbReference>
<dbReference type="SUPFAM" id="SSF49764">
    <property type="entry name" value="HSP20-like chaperones"/>
    <property type="match status" value="1"/>
</dbReference>
<proteinExistence type="inferred from homology"/>
<feature type="compositionally biased region" description="Basic and acidic residues" evidence="5">
    <location>
        <begin position="15"/>
        <end position="32"/>
    </location>
</feature>
<dbReference type="Gene3D" id="2.60.40.790">
    <property type="match status" value="1"/>
</dbReference>
<protein>
    <recommendedName>
        <fullName evidence="6">SHSP domain-containing protein</fullName>
    </recommendedName>
</protein>
<evidence type="ECO:0000256" key="5">
    <source>
        <dbReference type="SAM" id="MobiDB-lite"/>
    </source>
</evidence>
<dbReference type="AlphaFoldDB" id="A0A7J5XVA3"/>
<evidence type="ECO:0000313" key="8">
    <source>
        <dbReference type="Proteomes" id="UP000518266"/>
    </source>
</evidence>
<feature type="coiled-coil region" evidence="4">
    <location>
        <begin position="144"/>
        <end position="171"/>
    </location>
</feature>
<feature type="compositionally biased region" description="Low complexity" evidence="5">
    <location>
        <begin position="49"/>
        <end position="82"/>
    </location>
</feature>
<dbReference type="OrthoDB" id="9942401at2759"/>
<dbReference type="Pfam" id="PF00011">
    <property type="entry name" value="HSP20"/>
    <property type="match status" value="1"/>
</dbReference>
<keyword evidence="1" id="KW-0346">Stress response</keyword>
<sequence>MRLSRGSAHKLAGSNEKRPLYEGRSSRSDRQSERRRKGLLKPPTESLQRPRSAAASGAPPAGRGTPPAGRGATGGRPPTAAGLTTSSVREGGPTPDRRKKTGNRMLCPSVFPPPASPPMQCFLDAHWPVRRLWPEVQPIFFHMEQEMQRHLQEMRQNMEIMERLHQRIFQQIDHTLPSAVFQPIVFQELWRDGLFSLSLDTAAFHPEELEVTQVGRKLRVSGRSEKKTDDEKGSFSSCCQEFRQELDLPHGIEPEAVTCSLSGGRLQIQAPRERAVHDGKERLVPINVLPAIASSERDSAEKN</sequence>
<dbReference type="GO" id="GO:0042026">
    <property type="term" value="P:protein refolding"/>
    <property type="evidence" value="ECO:0007669"/>
    <property type="project" value="TreeGrafter"/>
</dbReference>
<reference evidence="7 8" key="1">
    <citation type="submission" date="2020-03" db="EMBL/GenBank/DDBJ databases">
        <title>Dissostichus mawsoni Genome sequencing and assembly.</title>
        <authorList>
            <person name="Park H."/>
        </authorList>
    </citation>
    <scope>NUCLEOTIDE SEQUENCE [LARGE SCALE GENOMIC DNA]</scope>
    <source>
        <strain evidence="7">DM0001</strain>
        <tissue evidence="7">Muscle</tissue>
    </source>
</reference>
<organism evidence="7 8">
    <name type="scientific">Dissostichus mawsoni</name>
    <name type="common">Antarctic cod</name>
    <dbReference type="NCBI Taxonomy" id="36200"/>
    <lineage>
        <taxon>Eukaryota</taxon>
        <taxon>Metazoa</taxon>
        <taxon>Chordata</taxon>
        <taxon>Craniata</taxon>
        <taxon>Vertebrata</taxon>
        <taxon>Euteleostomi</taxon>
        <taxon>Actinopterygii</taxon>
        <taxon>Neopterygii</taxon>
        <taxon>Teleostei</taxon>
        <taxon>Neoteleostei</taxon>
        <taxon>Acanthomorphata</taxon>
        <taxon>Eupercaria</taxon>
        <taxon>Perciformes</taxon>
        <taxon>Notothenioidei</taxon>
        <taxon>Nototheniidae</taxon>
        <taxon>Dissostichus</taxon>
    </lineage>
</organism>
<keyword evidence="8" id="KW-1185">Reference proteome</keyword>
<accession>A0A7J5XVA3</accession>
<dbReference type="InterPro" id="IPR008978">
    <property type="entry name" value="HSP20-like_chaperone"/>
</dbReference>
<evidence type="ECO:0000256" key="2">
    <source>
        <dbReference type="PROSITE-ProRule" id="PRU00285"/>
    </source>
</evidence>
<name>A0A7J5XVA3_DISMA</name>
<comment type="similarity">
    <text evidence="2 3">Belongs to the small heat shock protein (HSP20) family.</text>
</comment>
<evidence type="ECO:0000256" key="1">
    <source>
        <dbReference type="ARBA" id="ARBA00023016"/>
    </source>
</evidence>
<dbReference type="EMBL" id="JAAKFY010000020">
    <property type="protein sequence ID" value="KAF3840457.1"/>
    <property type="molecule type" value="Genomic_DNA"/>
</dbReference>
<dbReference type="Proteomes" id="UP000518266">
    <property type="component" value="Unassembled WGS sequence"/>
</dbReference>
<gene>
    <name evidence="7" type="ORF">F7725_006319</name>
</gene>
<feature type="region of interest" description="Disordered" evidence="5">
    <location>
        <begin position="1"/>
        <end position="105"/>
    </location>
</feature>